<proteinExistence type="predicted"/>
<reference evidence="2" key="1">
    <citation type="submission" date="2015-04" db="UniProtKB">
        <authorList>
            <consortium name="EnsemblPlants"/>
        </authorList>
    </citation>
    <scope>IDENTIFICATION</scope>
</reference>
<evidence type="ECO:0000313" key="3">
    <source>
        <dbReference type="Proteomes" id="UP000008021"/>
    </source>
</evidence>
<dbReference type="Proteomes" id="UP000008021">
    <property type="component" value="Chromosome 4"/>
</dbReference>
<accession>A0A0E0DHB8</accession>
<feature type="region of interest" description="Disordered" evidence="1">
    <location>
        <begin position="1"/>
        <end position="25"/>
    </location>
</feature>
<evidence type="ECO:0000313" key="2">
    <source>
        <dbReference type="EnsemblPlants" id="OMERI04G18540.1"/>
    </source>
</evidence>
<dbReference type="Gramene" id="OMERI04G18540.1">
    <property type="protein sequence ID" value="OMERI04G18540.1"/>
    <property type="gene ID" value="OMERI04G18540"/>
</dbReference>
<dbReference type="EnsemblPlants" id="OMERI04G18540.1">
    <property type="protein sequence ID" value="OMERI04G18540.1"/>
    <property type="gene ID" value="OMERI04G18540"/>
</dbReference>
<reference evidence="2" key="2">
    <citation type="submission" date="2018-05" db="EMBL/GenBank/DDBJ databases">
        <title>OmerRS3 (Oryza meridionalis Reference Sequence Version 3).</title>
        <authorList>
            <person name="Zhang J."/>
            <person name="Kudrna D."/>
            <person name="Lee S."/>
            <person name="Talag J."/>
            <person name="Welchert J."/>
            <person name="Wing R.A."/>
        </authorList>
    </citation>
    <scope>NUCLEOTIDE SEQUENCE [LARGE SCALE GENOMIC DNA]</scope>
    <source>
        <strain evidence="2">cv. OR44</strain>
    </source>
</reference>
<sequence>MGGQKREIQPIESNRSPCSCRGPNKLTRRITSQSSIYSARSCLAPRHGRKQLAYSTVYYTTHAAR</sequence>
<dbReference type="AlphaFoldDB" id="A0A0E0DHB8"/>
<protein>
    <submittedName>
        <fullName evidence="2">Uncharacterized protein</fullName>
    </submittedName>
</protein>
<keyword evidence="3" id="KW-1185">Reference proteome</keyword>
<dbReference type="HOGENOM" id="CLU_2853573_0_0_1"/>
<evidence type="ECO:0000256" key="1">
    <source>
        <dbReference type="SAM" id="MobiDB-lite"/>
    </source>
</evidence>
<organism evidence="2">
    <name type="scientific">Oryza meridionalis</name>
    <dbReference type="NCBI Taxonomy" id="40149"/>
    <lineage>
        <taxon>Eukaryota</taxon>
        <taxon>Viridiplantae</taxon>
        <taxon>Streptophyta</taxon>
        <taxon>Embryophyta</taxon>
        <taxon>Tracheophyta</taxon>
        <taxon>Spermatophyta</taxon>
        <taxon>Magnoliopsida</taxon>
        <taxon>Liliopsida</taxon>
        <taxon>Poales</taxon>
        <taxon>Poaceae</taxon>
        <taxon>BOP clade</taxon>
        <taxon>Oryzoideae</taxon>
        <taxon>Oryzeae</taxon>
        <taxon>Oryzinae</taxon>
        <taxon>Oryza</taxon>
    </lineage>
</organism>
<name>A0A0E0DHB8_9ORYZ</name>